<sequence length="380" mass="40912">MPGPLTGLVVVALEQAVAAPLATRQLADLGARVIKIERPGVGDFARGYDRTVHGQSSHFVWLNRGKESVELDVKEDTEVLRALAARADVFVQNLAPGAAERLGFGAAELSSAFPRLITCDISGYGSDGPYRDRKAYDLLIQSEAGLISITGSPAEPAKVGIAAADIAAGMYAYGGILTALYDRERTGRGSNIEVSMLEALGEWMGFPYYYATYGGSAPERSGVRHATIAPYGAFRAGDGTVIQLGIQNEREWQDFCAKVLLMPHVATNARFVSNSSRLAHRSELDAVIDSVFGGLTGSELVARLEDARIAFGRQRTVAEFAEHPQLRQRDRWRTVSTPGGDVQALLPPATFRGWEADMGPVPALGEHTEAVLRWLRSNGA</sequence>
<dbReference type="Proteomes" id="UP000256269">
    <property type="component" value="Unassembled WGS sequence"/>
</dbReference>
<dbReference type="SUPFAM" id="SSF89796">
    <property type="entry name" value="CoA-transferase family III (CaiB/BaiF)"/>
    <property type="match status" value="1"/>
</dbReference>
<dbReference type="RefSeq" id="WP_116173597.1">
    <property type="nucleotide sequence ID" value="NZ_CP144375.1"/>
</dbReference>
<accession>A0A3E0I825</accession>
<dbReference type="InterPro" id="IPR023606">
    <property type="entry name" value="CoA-Trfase_III_dom_1_sf"/>
</dbReference>
<protein>
    <submittedName>
        <fullName evidence="2">Crotonobetainyl-CoA:carnitine CoA-transferase CaiB-like acyl-CoA transferase</fullName>
    </submittedName>
</protein>
<evidence type="ECO:0000256" key="1">
    <source>
        <dbReference type="ARBA" id="ARBA00022679"/>
    </source>
</evidence>
<dbReference type="InterPro" id="IPR003673">
    <property type="entry name" value="CoA-Trfase_fam_III"/>
</dbReference>
<dbReference type="GO" id="GO:0008410">
    <property type="term" value="F:CoA-transferase activity"/>
    <property type="evidence" value="ECO:0007669"/>
    <property type="project" value="TreeGrafter"/>
</dbReference>
<dbReference type="InterPro" id="IPR050483">
    <property type="entry name" value="CoA-transferase_III_domain"/>
</dbReference>
<dbReference type="EMBL" id="QUNO01000002">
    <property type="protein sequence ID" value="REH54295.1"/>
    <property type="molecule type" value="Genomic_DNA"/>
</dbReference>
<name>A0A3E0I825_9PSEU</name>
<dbReference type="OrthoDB" id="9797653at2"/>
<evidence type="ECO:0000313" key="2">
    <source>
        <dbReference type="EMBL" id="REH54295.1"/>
    </source>
</evidence>
<keyword evidence="1 2" id="KW-0808">Transferase</keyword>
<reference evidence="2 3" key="1">
    <citation type="submission" date="2018-08" db="EMBL/GenBank/DDBJ databases">
        <title>Genomic Encyclopedia of Archaeal and Bacterial Type Strains, Phase II (KMG-II): from individual species to whole genera.</title>
        <authorList>
            <person name="Goeker M."/>
        </authorList>
    </citation>
    <scope>NUCLEOTIDE SEQUENCE [LARGE SCALE GENOMIC DNA]</scope>
    <source>
        <strain evidence="2 3">DSM 45791</strain>
    </source>
</reference>
<dbReference type="Pfam" id="PF02515">
    <property type="entry name" value="CoA_transf_3"/>
    <property type="match status" value="1"/>
</dbReference>
<organism evidence="2 3">
    <name type="scientific">Kutzneria buriramensis</name>
    <dbReference type="NCBI Taxonomy" id="1045776"/>
    <lineage>
        <taxon>Bacteria</taxon>
        <taxon>Bacillati</taxon>
        <taxon>Actinomycetota</taxon>
        <taxon>Actinomycetes</taxon>
        <taxon>Pseudonocardiales</taxon>
        <taxon>Pseudonocardiaceae</taxon>
        <taxon>Kutzneria</taxon>
    </lineage>
</organism>
<keyword evidence="3" id="KW-1185">Reference proteome</keyword>
<dbReference type="PANTHER" id="PTHR48207:SF3">
    <property type="entry name" value="SUCCINATE--HYDROXYMETHYLGLUTARATE COA-TRANSFERASE"/>
    <property type="match status" value="1"/>
</dbReference>
<dbReference type="PANTHER" id="PTHR48207">
    <property type="entry name" value="SUCCINATE--HYDROXYMETHYLGLUTARATE COA-TRANSFERASE"/>
    <property type="match status" value="1"/>
</dbReference>
<comment type="caution">
    <text evidence="2">The sequence shown here is derived from an EMBL/GenBank/DDBJ whole genome shotgun (WGS) entry which is preliminary data.</text>
</comment>
<dbReference type="Gene3D" id="3.30.1540.10">
    <property type="entry name" value="formyl-coa transferase, domain 3"/>
    <property type="match status" value="1"/>
</dbReference>
<dbReference type="Gene3D" id="3.40.50.10540">
    <property type="entry name" value="Crotonobetainyl-coa:carnitine coa-transferase, domain 1"/>
    <property type="match status" value="1"/>
</dbReference>
<evidence type="ECO:0000313" key="3">
    <source>
        <dbReference type="Proteomes" id="UP000256269"/>
    </source>
</evidence>
<gene>
    <name evidence="2" type="ORF">BCF44_102527</name>
</gene>
<dbReference type="InterPro" id="IPR044855">
    <property type="entry name" value="CoA-Trfase_III_dom3_sf"/>
</dbReference>
<dbReference type="AlphaFoldDB" id="A0A3E0I825"/>
<proteinExistence type="predicted"/>